<evidence type="ECO:0000256" key="1">
    <source>
        <dbReference type="SAM" id="SignalP"/>
    </source>
</evidence>
<evidence type="ECO:0000313" key="2">
    <source>
        <dbReference type="EMBL" id="MFE3872047.1"/>
    </source>
</evidence>
<gene>
    <name evidence="2" type="ORF">ACFX5F_12525</name>
</gene>
<keyword evidence="1" id="KW-0732">Signal</keyword>
<accession>A0ABW6I6Y3</accession>
<dbReference type="RefSeq" id="WP_379852350.1">
    <property type="nucleotide sequence ID" value="NZ_JBHZPY010000011.1"/>
</dbReference>
<comment type="caution">
    <text evidence="2">The sequence shown here is derived from an EMBL/GenBank/DDBJ whole genome shotgun (WGS) entry which is preliminary data.</text>
</comment>
<protein>
    <recommendedName>
        <fullName evidence="4">DUF5018 domain-containing protein</fullName>
    </recommendedName>
</protein>
<evidence type="ECO:0008006" key="4">
    <source>
        <dbReference type="Google" id="ProtNLM"/>
    </source>
</evidence>
<feature type="chain" id="PRO_5046676859" description="DUF5018 domain-containing protein" evidence="1">
    <location>
        <begin position="22"/>
        <end position="417"/>
    </location>
</feature>
<feature type="signal peptide" evidence="1">
    <location>
        <begin position="1"/>
        <end position="21"/>
    </location>
</feature>
<dbReference type="PROSITE" id="PS51257">
    <property type="entry name" value="PROKAR_LIPOPROTEIN"/>
    <property type="match status" value="1"/>
</dbReference>
<proteinExistence type="predicted"/>
<sequence>MKKYIKQIVALALIVSFASCSPDEKLEMLSAGGSVSGAGVATPGSISRLDNTYLIPLAIQTKEGVSASKIEIYKNTAANSSAAIILGAKVSDAVIAADGKTATYNTSTLGSFDVFPTASAGNTGTTGTFQLAIVSTFSDGTVTTIPYIQTVGKGIVWKILDANGNIVTNATSGVSSFKLNDPTPVKLRFAVVTKTAAKLTSIVGQWTKTTAAGVITTGNLPVAITVLDTKTKTVDIAAIPYSTYGGLVIGDVITYRFTVTAGTQTDYITTKVKIVTQTLGDEKAATLSDDSTSNKFSLKTGLTYANSNTTDGEIVFKTPFGIAKEGATVIDFVKSNSTPYDTADLFKLQADYNAGTKVTSLIGLAKNDIVLYKIVRGTGATAVTSYGMIKVGDVNTTTVNTITTNSFGIVYKEGSFL</sequence>
<keyword evidence="3" id="KW-1185">Reference proteome</keyword>
<dbReference type="EMBL" id="JBHZPY010000011">
    <property type="protein sequence ID" value="MFE3872047.1"/>
    <property type="molecule type" value="Genomic_DNA"/>
</dbReference>
<organism evidence="2 3">
    <name type="scientific">Flavobacterium zhoui</name>
    <dbReference type="NCBI Taxonomy" id="3230414"/>
    <lineage>
        <taxon>Bacteria</taxon>
        <taxon>Pseudomonadati</taxon>
        <taxon>Bacteroidota</taxon>
        <taxon>Flavobacteriia</taxon>
        <taxon>Flavobacteriales</taxon>
        <taxon>Flavobacteriaceae</taxon>
        <taxon>Flavobacterium</taxon>
    </lineage>
</organism>
<reference evidence="2 3" key="1">
    <citation type="submission" date="2024-06" db="EMBL/GenBank/DDBJ databases">
        <title>Flavobacterium spp. isolated from glacier.</title>
        <authorList>
            <person name="Han D."/>
        </authorList>
    </citation>
    <scope>NUCLEOTIDE SEQUENCE [LARGE SCALE GENOMIC DNA]</scope>
    <source>
        <strain evidence="2 3">ZS1P70</strain>
    </source>
</reference>
<evidence type="ECO:0000313" key="3">
    <source>
        <dbReference type="Proteomes" id="UP001600107"/>
    </source>
</evidence>
<name>A0ABW6I6Y3_9FLAO</name>
<dbReference type="Proteomes" id="UP001600107">
    <property type="component" value="Unassembled WGS sequence"/>
</dbReference>